<dbReference type="Gene3D" id="2.40.160.20">
    <property type="match status" value="1"/>
</dbReference>
<evidence type="ECO:0000256" key="1">
    <source>
        <dbReference type="ARBA" id="ARBA00004571"/>
    </source>
</evidence>
<dbReference type="GO" id="GO:0015288">
    <property type="term" value="F:porin activity"/>
    <property type="evidence" value="ECO:0007669"/>
    <property type="project" value="UniProtKB-KW"/>
</dbReference>
<dbReference type="PANTHER" id="PTHR30329:SF21">
    <property type="entry name" value="LIPOPROTEIN YIAD-RELATED"/>
    <property type="match status" value="1"/>
</dbReference>
<evidence type="ECO:0000259" key="11">
    <source>
        <dbReference type="PROSITE" id="PS51123"/>
    </source>
</evidence>
<dbReference type="PRINTS" id="PR01023">
    <property type="entry name" value="NAFLGMOTY"/>
</dbReference>
<dbReference type="EMBL" id="CP046072">
    <property type="protein sequence ID" value="QSZ42937.1"/>
    <property type="molecule type" value="Genomic_DNA"/>
</dbReference>
<sequence>MKKLLLIPALLTTLAMAEQKKIEISPMIGYDIAEGNLGFKDDGYLVGGLEVQFNSPDSKISPEFSLLYSKADYAVAGDTKVIRGAFNGVYTFDETSAMIPFAKLGAGFESIGDENIDNQSGFFLDAGVGAKVPFTDNIALKLEALYMAKLAHRNGIADSNLIAMAGLTFAFGDSAPKAVPVVDGDDDRDGVLNSKDMCKATPAGTTVDAKGCKVDGDDDRDGVLNSKDMCKATPAGTTVDAKGCKVDGDDDRDGVLNSKDMCKATPAGTTVDAKGCKVDGDDDRDGVLNSKDMCKATPAGTTVDAKGCKVDGDDDRDGVLNSKDQCKNSPKNAVVDSSGCIAQVDLHIVFENASYKVNAQSKENITKFANFLKERSNFTAKIVGYTDDRGAASFNQSLSEKRAKVVSDLIVAEGVKASRVTHLGMGESSPVADNATKAGRAQNRRIEAKLTRN</sequence>
<evidence type="ECO:0000256" key="7">
    <source>
        <dbReference type="ARBA" id="ARBA00023114"/>
    </source>
</evidence>
<dbReference type="InterPro" id="IPR003367">
    <property type="entry name" value="Thrombospondin_3-like_rpt"/>
</dbReference>
<feature type="domain" description="OmpA-like" evidence="11">
    <location>
        <begin position="337"/>
        <end position="453"/>
    </location>
</feature>
<gene>
    <name evidence="12" type="ORF">GJV85_12740</name>
</gene>
<dbReference type="PRINTS" id="PR01021">
    <property type="entry name" value="OMPADOMAIN"/>
</dbReference>
<dbReference type="InterPro" id="IPR006665">
    <property type="entry name" value="OmpA-like"/>
</dbReference>
<dbReference type="KEGG" id="saqt:GJV85_12740"/>
<dbReference type="Pfam" id="PF00691">
    <property type="entry name" value="OmpA"/>
    <property type="match status" value="1"/>
</dbReference>
<evidence type="ECO:0000256" key="5">
    <source>
        <dbReference type="ARBA" id="ARBA00022729"/>
    </source>
</evidence>
<keyword evidence="9" id="KW-0998">Cell outer membrane</keyword>
<dbReference type="GO" id="GO:0046930">
    <property type="term" value="C:pore complex"/>
    <property type="evidence" value="ECO:0007669"/>
    <property type="project" value="UniProtKB-KW"/>
</dbReference>
<comment type="subcellular location">
    <subcellularLocation>
        <location evidence="1">Cell outer membrane</location>
        <topology evidence="1">Multi-pass membrane protein</topology>
    </subcellularLocation>
</comment>
<keyword evidence="7" id="KW-0626">Porin</keyword>
<dbReference type="SUPFAM" id="SSF103647">
    <property type="entry name" value="TSP type-3 repeat"/>
    <property type="match status" value="2"/>
</dbReference>
<dbReference type="InterPro" id="IPR027385">
    <property type="entry name" value="Beta-barrel_OMP"/>
</dbReference>
<evidence type="ECO:0000256" key="2">
    <source>
        <dbReference type="ARBA" id="ARBA00022448"/>
    </source>
</evidence>
<accession>A0A975GDT9</accession>
<evidence type="ECO:0000256" key="4">
    <source>
        <dbReference type="ARBA" id="ARBA00022692"/>
    </source>
</evidence>
<dbReference type="InterPro" id="IPR011250">
    <property type="entry name" value="OMP/PagP_B-barrel"/>
</dbReference>
<dbReference type="Proteomes" id="UP000671852">
    <property type="component" value="Chromosome"/>
</dbReference>
<dbReference type="Gene3D" id="3.30.1330.60">
    <property type="entry name" value="OmpA-like domain"/>
    <property type="match status" value="1"/>
</dbReference>
<dbReference type="AlphaFoldDB" id="A0A975GDT9"/>
<dbReference type="InterPro" id="IPR006664">
    <property type="entry name" value="OMP_bac"/>
</dbReference>
<reference evidence="12" key="2">
    <citation type="submission" date="2021-04" db="EMBL/GenBank/DDBJ databases">
        <title>Isolation and characterization of a novel species of the genus Sulfurimonas.</title>
        <authorList>
            <person name="Fukui M."/>
        </authorList>
    </citation>
    <scope>NUCLEOTIDE SEQUENCE</scope>
    <source>
        <strain evidence="12">H1576</strain>
    </source>
</reference>
<dbReference type="Gene3D" id="4.10.1080.10">
    <property type="entry name" value="TSP type-3 repeat"/>
    <property type="match status" value="1"/>
</dbReference>
<keyword evidence="5" id="KW-0732">Signal</keyword>
<dbReference type="GO" id="GO:0005509">
    <property type="term" value="F:calcium ion binding"/>
    <property type="evidence" value="ECO:0007669"/>
    <property type="project" value="InterPro"/>
</dbReference>
<keyword evidence="6" id="KW-0406">Ion transport</keyword>
<dbReference type="GO" id="GO:0006811">
    <property type="term" value="P:monoatomic ion transport"/>
    <property type="evidence" value="ECO:0007669"/>
    <property type="project" value="UniProtKB-KW"/>
</dbReference>
<keyword evidence="13" id="KW-1185">Reference proteome</keyword>
<dbReference type="Pfam" id="PF02412">
    <property type="entry name" value="TSP_3"/>
    <property type="match status" value="1"/>
</dbReference>
<keyword evidence="2" id="KW-0813">Transport</keyword>
<dbReference type="SUPFAM" id="SSF103088">
    <property type="entry name" value="OmpA-like"/>
    <property type="match status" value="1"/>
</dbReference>
<dbReference type="SUPFAM" id="SSF56925">
    <property type="entry name" value="OMPA-like"/>
    <property type="match status" value="1"/>
</dbReference>
<reference evidence="12" key="1">
    <citation type="submission" date="2019-11" db="EMBL/GenBank/DDBJ databases">
        <authorList>
            <person name="Kojima H."/>
        </authorList>
    </citation>
    <scope>NUCLEOTIDE SEQUENCE</scope>
    <source>
        <strain evidence="12">H1576</strain>
    </source>
</reference>
<keyword evidence="3" id="KW-1134">Transmembrane beta strand</keyword>
<dbReference type="Pfam" id="PF13505">
    <property type="entry name" value="OMP_b-brl"/>
    <property type="match status" value="1"/>
</dbReference>
<evidence type="ECO:0000313" key="13">
    <source>
        <dbReference type="Proteomes" id="UP000671852"/>
    </source>
</evidence>
<dbReference type="InterPro" id="IPR028974">
    <property type="entry name" value="TSP_type-3_rpt"/>
</dbReference>
<dbReference type="CDD" id="cd07185">
    <property type="entry name" value="OmpA_C-like"/>
    <property type="match status" value="1"/>
</dbReference>
<evidence type="ECO:0000256" key="6">
    <source>
        <dbReference type="ARBA" id="ARBA00023065"/>
    </source>
</evidence>
<dbReference type="PROSITE" id="PS51123">
    <property type="entry name" value="OMPA_2"/>
    <property type="match status" value="1"/>
</dbReference>
<dbReference type="GO" id="GO:0009279">
    <property type="term" value="C:cell outer membrane"/>
    <property type="evidence" value="ECO:0007669"/>
    <property type="project" value="UniProtKB-SubCell"/>
</dbReference>
<keyword evidence="8 10" id="KW-0472">Membrane</keyword>
<evidence type="ECO:0000256" key="3">
    <source>
        <dbReference type="ARBA" id="ARBA00022452"/>
    </source>
</evidence>
<proteinExistence type="predicted"/>
<dbReference type="PANTHER" id="PTHR30329">
    <property type="entry name" value="STATOR ELEMENT OF FLAGELLAR MOTOR COMPLEX"/>
    <property type="match status" value="1"/>
</dbReference>
<evidence type="ECO:0000256" key="8">
    <source>
        <dbReference type="ARBA" id="ARBA00023136"/>
    </source>
</evidence>
<name>A0A975GDT9_9BACT</name>
<evidence type="ECO:0000313" key="12">
    <source>
        <dbReference type="EMBL" id="QSZ42937.1"/>
    </source>
</evidence>
<evidence type="ECO:0000256" key="10">
    <source>
        <dbReference type="PROSITE-ProRule" id="PRU00473"/>
    </source>
</evidence>
<dbReference type="RefSeq" id="WP_207561751.1">
    <property type="nucleotide sequence ID" value="NZ_CP046072.1"/>
</dbReference>
<evidence type="ECO:0000256" key="9">
    <source>
        <dbReference type="ARBA" id="ARBA00023237"/>
    </source>
</evidence>
<dbReference type="InterPro" id="IPR050330">
    <property type="entry name" value="Bact_OuterMem_StrucFunc"/>
</dbReference>
<dbReference type="GO" id="GO:0007155">
    <property type="term" value="P:cell adhesion"/>
    <property type="evidence" value="ECO:0007669"/>
    <property type="project" value="InterPro"/>
</dbReference>
<organism evidence="12 13">
    <name type="scientific">Sulfurimonas aquatica</name>
    <dbReference type="NCBI Taxonomy" id="2672570"/>
    <lineage>
        <taxon>Bacteria</taxon>
        <taxon>Pseudomonadati</taxon>
        <taxon>Campylobacterota</taxon>
        <taxon>Epsilonproteobacteria</taxon>
        <taxon>Campylobacterales</taxon>
        <taxon>Sulfurimonadaceae</taxon>
        <taxon>Sulfurimonas</taxon>
    </lineage>
</organism>
<protein>
    <submittedName>
        <fullName evidence="12">OmpA family protein</fullName>
    </submittedName>
</protein>
<dbReference type="InterPro" id="IPR036737">
    <property type="entry name" value="OmpA-like_sf"/>
</dbReference>
<keyword evidence="4" id="KW-0812">Transmembrane</keyword>